<dbReference type="InterPro" id="IPR008927">
    <property type="entry name" value="6-PGluconate_DH-like_C_sf"/>
</dbReference>
<reference evidence="5" key="1">
    <citation type="submission" date="2018-05" db="EMBL/GenBank/DDBJ databases">
        <authorList>
            <person name="Lanie J.A."/>
            <person name="Ng W.-L."/>
            <person name="Kazmierczak K.M."/>
            <person name="Andrzejewski T.M."/>
            <person name="Davidsen T.M."/>
            <person name="Wayne K.J."/>
            <person name="Tettelin H."/>
            <person name="Glass J.I."/>
            <person name="Rusch D."/>
            <person name="Podicherti R."/>
            <person name="Tsui H.-C.T."/>
            <person name="Winkler M.E."/>
        </authorList>
    </citation>
    <scope>NUCLEOTIDE SEQUENCE</scope>
</reference>
<keyword evidence="2" id="KW-0520">NAD</keyword>
<dbReference type="PANTHER" id="PTHR43060:SF15">
    <property type="entry name" value="3-HYDROXYISOBUTYRATE DEHYDROGENASE-LIKE 1, MITOCHONDRIAL-RELATED"/>
    <property type="match status" value="1"/>
</dbReference>
<evidence type="ECO:0000259" key="3">
    <source>
        <dbReference type="Pfam" id="PF03446"/>
    </source>
</evidence>
<dbReference type="InterPro" id="IPR029154">
    <property type="entry name" value="HIBADH-like_NADP-bd"/>
</dbReference>
<feature type="non-terminal residue" evidence="5">
    <location>
        <position position="1"/>
    </location>
</feature>
<organism evidence="5">
    <name type="scientific">marine metagenome</name>
    <dbReference type="NCBI Taxonomy" id="408172"/>
    <lineage>
        <taxon>unclassified sequences</taxon>
        <taxon>metagenomes</taxon>
        <taxon>ecological metagenomes</taxon>
    </lineage>
</organism>
<gene>
    <name evidence="5" type="ORF">METZ01_LOCUS304592</name>
</gene>
<name>A0A382MTK2_9ZZZZ</name>
<dbReference type="InterPro" id="IPR036291">
    <property type="entry name" value="NAD(P)-bd_dom_sf"/>
</dbReference>
<dbReference type="InterPro" id="IPR006115">
    <property type="entry name" value="6PGDH_NADP-bd"/>
</dbReference>
<dbReference type="SUPFAM" id="SSF51735">
    <property type="entry name" value="NAD(P)-binding Rossmann-fold domains"/>
    <property type="match status" value="1"/>
</dbReference>
<dbReference type="Pfam" id="PF03446">
    <property type="entry name" value="NAD_binding_2"/>
    <property type="match status" value="1"/>
</dbReference>
<accession>A0A382MTK2</accession>
<evidence type="ECO:0000259" key="4">
    <source>
        <dbReference type="Pfam" id="PF14833"/>
    </source>
</evidence>
<dbReference type="InterPro" id="IPR013328">
    <property type="entry name" value="6PGD_dom2"/>
</dbReference>
<dbReference type="GO" id="GO:0050661">
    <property type="term" value="F:NADP binding"/>
    <property type="evidence" value="ECO:0007669"/>
    <property type="project" value="InterPro"/>
</dbReference>
<keyword evidence="1" id="KW-0560">Oxidoreductase</keyword>
<feature type="domain" description="3-hydroxyisobutyrate dehydrogenase-like NAD-binding" evidence="4">
    <location>
        <begin position="160"/>
        <end position="280"/>
    </location>
</feature>
<protein>
    <recommendedName>
        <fullName evidence="6">6-phosphogluconate dehydrogenase NADP-binding domain-containing protein</fullName>
    </recommendedName>
</protein>
<proteinExistence type="predicted"/>
<feature type="domain" description="6-phosphogluconate dehydrogenase NADP-binding" evidence="3">
    <location>
        <begin position="1"/>
        <end position="157"/>
    </location>
</feature>
<dbReference type="PIRSF" id="PIRSF000103">
    <property type="entry name" value="HIBADH"/>
    <property type="match status" value="1"/>
</dbReference>
<dbReference type="Gene3D" id="3.40.50.720">
    <property type="entry name" value="NAD(P)-binding Rossmann-like Domain"/>
    <property type="match status" value="1"/>
</dbReference>
<evidence type="ECO:0000313" key="5">
    <source>
        <dbReference type="EMBL" id="SVC51738.1"/>
    </source>
</evidence>
<dbReference type="InterPro" id="IPR015815">
    <property type="entry name" value="HIBADH-related"/>
</dbReference>
<dbReference type="GO" id="GO:0051287">
    <property type="term" value="F:NAD binding"/>
    <property type="evidence" value="ECO:0007669"/>
    <property type="project" value="InterPro"/>
</dbReference>
<evidence type="ECO:0008006" key="6">
    <source>
        <dbReference type="Google" id="ProtNLM"/>
    </source>
</evidence>
<sequence>VGVIGLGLLGSAIAQRLLERGLEVVGFDIDPGRAPELGIETADSPAQLAARVERIVLCLPDSAAVEEVCGGSSGLLSAAGSRLELVIDCTTGDPDRSEALAGRMGGAGIAFVEAEVSGSSALMLSGEAALLVGAEPGSLEAAAELLDALSPVVFHLGPVGAGAKMKLVSNLAVGLNRLVLAEALYLAERVGVEPGALLEVLRAGPGYSRAVELKGGKMVKSDYSPEARLAQHLKDVELILDLGGAAGADLPLSRLHRELLARGVEEGLGELDNSSIIEVLRNIPAREDGGE</sequence>
<dbReference type="Pfam" id="PF14833">
    <property type="entry name" value="NAD_binding_11"/>
    <property type="match status" value="1"/>
</dbReference>
<dbReference type="Gene3D" id="1.10.1040.10">
    <property type="entry name" value="N-(1-d-carboxylethyl)-l-norvaline Dehydrogenase, domain 2"/>
    <property type="match status" value="1"/>
</dbReference>
<dbReference type="GO" id="GO:0016491">
    <property type="term" value="F:oxidoreductase activity"/>
    <property type="evidence" value="ECO:0007669"/>
    <property type="project" value="UniProtKB-KW"/>
</dbReference>
<dbReference type="SUPFAM" id="SSF48179">
    <property type="entry name" value="6-phosphogluconate dehydrogenase C-terminal domain-like"/>
    <property type="match status" value="1"/>
</dbReference>
<dbReference type="EMBL" id="UINC01095559">
    <property type="protein sequence ID" value="SVC51738.1"/>
    <property type="molecule type" value="Genomic_DNA"/>
</dbReference>
<evidence type="ECO:0000256" key="2">
    <source>
        <dbReference type="ARBA" id="ARBA00023027"/>
    </source>
</evidence>
<dbReference type="AlphaFoldDB" id="A0A382MTK2"/>
<evidence type="ECO:0000256" key="1">
    <source>
        <dbReference type="ARBA" id="ARBA00023002"/>
    </source>
</evidence>
<dbReference type="PANTHER" id="PTHR43060">
    <property type="entry name" value="3-HYDROXYISOBUTYRATE DEHYDROGENASE-LIKE 1, MITOCHONDRIAL-RELATED"/>
    <property type="match status" value="1"/>
</dbReference>